<evidence type="ECO:0000256" key="2">
    <source>
        <dbReference type="ARBA" id="ARBA00022448"/>
    </source>
</evidence>
<feature type="coiled-coil region" evidence="6">
    <location>
        <begin position="548"/>
        <end position="586"/>
    </location>
</feature>
<evidence type="ECO:0000313" key="10">
    <source>
        <dbReference type="Proteomes" id="UP001168972"/>
    </source>
</evidence>
<feature type="transmembrane region" description="Helical" evidence="7">
    <location>
        <begin position="690"/>
        <end position="710"/>
    </location>
</feature>
<dbReference type="CDD" id="cd01116">
    <property type="entry name" value="P_permease"/>
    <property type="match status" value="1"/>
</dbReference>
<name>A0AA39L186_MICHY</name>
<evidence type="ECO:0000256" key="4">
    <source>
        <dbReference type="ARBA" id="ARBA00022989"/>
    </source>
</evidence>
<keyword evidence="6" id="KW-0175">Coiled coil</keyword>
<feature type="transmembrane region" description="Helical" evidence="7">
    <location>
        <begin position="141"/>
        <end position="163"/>
    </location>
</feature>
<feature type="transmembrane region" description="Helical" evidence="7">
    <location>
        <begin position="648"/>
        <end position="670"/>
    </location>
</feature>
<organism evidence="9 10">
    <name type="scientific">Microctonus hyperodae</name>
    <name type="common">Parasitoid wasp</name>
    <dbReference type="NCBI Taxonomy" id="165561"/>
    <lineage>
        <taxon>Eukaryota</taxon>
        <taxon>Metazoa</taxon>
        <taxon>Ecdysozoa</taxon>
        <taxon>Arthropoda</taxon>
        <taxon>Hexapoda</taxon>
        <taxon>Insecta</taxon>
        <taxon>Pterygota</taxon>
        <taxon>Neoptera</taxon>
        <taxon>Endopterygota</taxon>
        <taxon>Hymenoptera</taxon>
        <taxon>Apocrita</taxon>
        <taxon>Ichneumonoidea</taxon>
        <taxon>Braconidae</taxon>
        <taxon>Euphorinae</taxon>
        <taxon>Microctonus</taxon>
    </lineage>
</organism>
<keyword evidence="4 7" id="KW-1133">Transmembrane helix</keyword>
<proteinExistence type="predicted"/>
<dbReference type="GO" id="GO:0016020">
    <property type="term" value="C:membrane"/>
    <property type="evidence" value="ECO:0007669"/>
    <property type="project" value="UniProtKB-SubCell"/>
</dbReference>
<evidence type="ECO:0000313" key="9">
    <source>
        <dbReference type="EMBL" id="KAK0181181.1"/>
    </source>
</evidence>
<dbReference type="PANTHER" id="PTHR43568:SF1">
    <property type="entry name" value="P PROTEIN"/>
    <property type="match status" value="1"/>
</dbReference>
<reference evidence="9" key="2">
    <citation type="submission" date="2023-03" db="EMBL/GenBank/DDBJ databases">
        <authorList>
            <person name="Inwood S.N."/>
            <person name="Skelly J.G."/>
            <person name="Guhlin J."/>
            <person name="Harrop T.W.R."/>
            <person name="Goldson S.G."/>
            <person name="Dearden P.K."/>
        </authorList>
    </citation>
    <scope>NUCLEOTIDE SEQUENCE</scope>
    <source>
        <strain evidence="9">Lincoln</strain>
        <tissue evidence="9">Whole body</tissue>
    </source>
</reference>
<feature type="transmembrane region" description="Helical" evidence="7">
    <location>
        <begin position="357"/>
        <end position="377"/>
    </location>
</feature>
<feature type="transmembrane region" description="Helical" evidence="7">
    <location>
        <begin position="328"/>
        <end position="345"/>
    </location>
</feature>
<feature type="transmembrane region" description="Helical" evidence="7">
    <location>
        <begin position="397"/>
        <end position="425"/>
    </location>
</feature>
<keyword evidence="5 7" id="KW-0472">Membrane</keyword>
<evidence type="ECO:0000256" key="3">
    <source>
        <dbReference type="ARBA" id="ARBA00022692"/>
    </source>
</evidence>
<sequence length="809" mass="90998">MADKIPLIDSSDDEQGYQTPISLDYPEITITNVASSASSSEMNSGVFESISNEFIDVWNQFPQTIKLDPSLAHIQRRYNRMSSNSDQSEIQKFSPPAKNRIERNMSLTTQANSGNEQESGANKQILNVDKENTNYHSHKLLYRYIKLILLTCCWIIFTIILMIKSENTTMMREIAVPSCQVRNHVMLGTPMSNRVLLELEGPLLHANSSDVNYSTNYLIVWLEISEKNHETITQNLTEPWEIPLLPSNLMNTLPKQQITRTFELNNLKNINSTNNIIYINLRTNSQTGFIISIGYDLSPIDYENGIIFSILILIGLYILIIFEIIHRALAAMLASTMSIAALSILNERPTMSELISWIDIDTILLLFSMMMLVAIFAETGIFDYLAVYAFKITGGKTWPLINTLCFFTAFMSSFLDNVTIVLLMTPVTIRLCEVMELNPVPILTAMLIYSNIGGALTPVGDPPNVIITTNQDVINAGITFGSFILHTSVGVILAFFIAYVHLRFIFRDTAILGFDEPQDIQDLRHEIVIWQRAANSLSTYSKDENVVRETLMKKVHKLEKSLKKILEEGNIQFEKYKNTLEELQEKYPIRDKSLLIKCSIALIFIITLFFIHNLPNLNLSLGWSALLGVILLLVLADTEDLDGIMARVEWSTLIFFAALFILMEALSRMGLITWIGKQTEWIILSVNENFRLAVAILLIMWVSAFASAFVDNVPLATMMVRIAANISKNDGLNLPLPPLIWALTFGACLGGNATLIGASANVVCAGVAEQHGYRLTFMKFFKVGFPIMISTTATASFYLVIAHVVFNWH</sequence>
<accession>A0AA39L186</accession>
<evidence type="ECO:0000256" key="5">
    <source>
        <dbReference type="ARBA" id="ARBA00023136"/>
    </source>
</evidence>
<gene>
    <name evidence="9" type="ORF">PV327_003487</name>
</gene>
<comment type="caution">
    <text evidence="9">The sequence shown here is derived from an EMBL/GenBank/DDBJ whole genome shotgun (WGS) entry which is preliminary data.</text>
</comment>
<dbReference type="InterPro" id="IPR051475">
    <property type="entry name" value="Diverse_Ion_Transporter"/>
</dbReference>
<dbReference type="EMBL" id="JAQQBR010000002">
    <property type="protein sequence ID" value="KAK0181181.1"/>
    <property type="molecule type" value="Genomic_DNA"/>
</dbReference>
<feature type="transmembrane region" description="Helical" evidence="7">
    <location>
        <begin position="305"/>
        <end position="322"/>
    </location>
</feature>
<evidence type="ECO:0000259" key="8">
    <source>
        <dbReference type="Pfam" id="PF03600"/>
    </source>
</evidence>
<keyword evidence="10" id="KW-1185">Reference proteome</keyword>
<dbReference type="AlphaFoldDB" id="A0AA39L186"/>
<dbReference type="Proteomes" id="UP001168972">
    <property type="component" value="Unassembled WGS sequence"/>
</dbReference>
<evidence type="ECO:0000256" key="1">
    <source>
        <dbReference type="ARBA" id="ARBA00004141"/>
    </source>
</evidence>
<dbReference type="GO" id="GO:0055085">
    <property type="term" value="P:transmembrane transport"/>
    <property type="evidence" value="ECO:0007669"/>
    <property type="project" value="InterPro"/>
</dbReference>
<comment type="subcellular location">
    <subcellularLocation>
        <location evidence="1">Membrane</location>
        <topology evidence="1">Multi-pass membrane protein</topology>
    </subcellularLocation>
</comment>
<feature type="transmembrane region" description="Helical" evidence="7">
    <location>
        <begin position="437"/>
        <end position="456"/>
    </location>
</feature>
<feature type="transmembrane region" description="Helical" evidence="7">
    <location>
        <begin position="594"/>
        <end position="611"/>
    </location>
</feature>
<keyword evidence="3 7" id="KW-0812">Transmembrane</keyword>
<dbReference type="InterPro" id="IPR004680">
    <property type="entry name" value="Cit_transptr-like_dom"/>
</dbReference>
<dbReference type="PANTHER" id="PTHR43568">
    <property type="entry name" value="P PROTEIN"/>
    <property type="match status" value="1"/>
</dbReference>
<evidence type="ECO:0000256" key="7">
    <source>
        <dbReference type="SAM" id="Phobius"/>
    </source>
</evidence>
<protein>
    <recommendedName>
        <fullName evidence="8">Citrate transporter-like domain-containing protein</fullName>
    </recommendedName>
</protein>
<feature type="transmembrane region" description="Helical" evidence="7">
    <location>
        <begin position="783"/>
        <end position="806"/>
    </location>
</feature>
<feature type="transmembrane region" description="Helical" evidence="7">
    <location>
        <begin position="476"/>
        <end position="500"/>
    </location>
</feature>
<feature type="transmembrane region" description="Helical" evidence="7">
    <location>
        <begin position="617"/>
        <end position="636"/>
    </location>
</feature>
<dbReference type="Pfam" id="PF03600">
    <property type="entry name" value="CitMHS"/>
    <property type="match status" value="1"/>
</dbReference>
<feature type="domain" description="Citrate transporter-like" evidence="8">
    <location>
        <begin position="317"/>
        <end position="746"/>
    </location>
</feature>
<reference evidence="9" key="1">
    <citation type="journal article" date="2023" name="bioRxiv">
        <title>Scaffold-level genome assemblies of two parasitoid biocontrol wasps reveal the parthenogenesis mechanism and an associated novel virus.</title>
        <authorList>
            <person name="Inwood S."/>
            <person name="Skelly J."/>
            <person name="Guhlin J."/>
            <person name="Harrop T."/>
            <person name="Goldson S."/>
            <person name="Dearden P."/>
        </authorList>
    </citation>
    <scope>NUCLEOTIDE SEQUENCE</scope>
    <source>
        <strain evidence="9">Lincoln</strain>
        <tissue evidence="9">Whole body</tissue>
    </source>
</reference>
<evidence type="ECO:0000256" key="6">
    <source>
        <dbReference type="SAM" id="Coils"/>
    </source>
</evidence>
<keyword evidence="2" id="KW-0813">Transport</keyword>